<name>A0ABR3RJ12_9PLEO</name>
<reference evidence="2 3" key="1">
    <citation type="submission" date="2024-02" db="EMBL/GenBank/DDBJ databases">
        <title>De novo assembly and annotation of 12 fungi associated with fruit tree decline syndrome in Ontario, Canada.</title>
        <authorList>
            <person name="Sulman M."/>
            <person name="Ellouze W."/>
            <person name="Ilyukhin E."/>
        </authorList>
    </citation>
    <scope>NUCLEOTIDE SEQUENCE [LARGE SCALE GENOMIC DNA]</scope>
    <source>
        <strain evidence="2 3">M97-236</strain>
    </source>
</reference>
<evidence type="ECO:0000256" key="1">
    <source>
        <dbReference type="SAM" id="SignalP"/>
    </source>
</evidence>
<accession>A0ABR3RJ12</accession>
<evidence type="ECO:0000313" key="2">
    <source>
        <dbReference type="EMBL" id="KAL1604278.1"/>
    </source>
</evidence>
<keyword evidence="3" id="KW-1185">Reference proteome</keyword>
<feature type="signal peptide" evidence="1">
    <location>
        <begin position="1"/>
        <end position="18"/>
    </location>
</feature>
<proteinExistence type="predicted"/>
<organism evidence="2 3">
    <name type="scientific">Nothophoma quercina</name>
    <dbReference type="NCBI Taxonomy" id="749835"/>
    <lineage>
        <taxon>Eukaryota</taxon>
        <taxon>Fungi</taxon>
        <taxon>Dikarya</taxon>
        <taxon>Ascomycota</taxon>
        <taxon>Pezizomycotina</taxon>
        <taxon>Dothideomycetes</taxon>
        <taxon>Pleosporomycetidae</taxon>
        <taxon>Pleosporales</taxon>
        <taxon>Pleosporineae</taxon>
        <taxon>Didymellaceae</taxon>
        <taxon>Nothophoma</taxon>
    </lineage>
</organism>
<evidence type="ECO:0000313" key="3">
    <source>
        <dbReference type="Proteomes" id="UP001521222"/>
    </source>
</evidence>
<sequence length="242" mass="25634">MRFTSTLAALALALGATADQDWHFGDVGDSELTLEVYMGPTSGSNYIKKVTYSVTAPPVPTDFSQKDCWASIWIGLSASQSDNSVPLMQPLFNWAPDNAAQGCPAANNAWCVAASTLLPTGQTDEPYIAVANNQKVDFEINTVSSGTVSQKVSINGNIISSITNSNIGKNPIYLIAANECFTGKCGTLAQYTWENVVVTLATADKNFGATLSLMDATSKGFSTSDNGLTWKGAITFNKDAFA</sequence>
<protein>
    <submittedName>
        <fullName evidence="2">Uncharacterized protein</fullName>
    </submittedName>
</protein>
<keyword evidence="1" id="KW-0732">Signal</keyword>
<dbReference type="Proteomes" id="UP001521222">
    <property type="component" value="Unassembled WGS sequence"/>
</dbReference>
<comment type="caution">
    <text evidence="2">The sequence shown here is derived from an EMBL/GenBank/DDBJ whole genome shotgun (WGS) entry which is preliminary data.</text>
</comment>
<feature type="chain" id="PRO_5045438961" evidence="1">
    <location>
        <begin position="19"/>
        <end position="242"/>
    </location>
</feature>
<dbReference type="EMBL" id="JAKIXB020000011">
    <property type="protein sequence ID" value="KAL1604278.1"/>
    <property type="molecule type" value="Genomic_DNA"/>
</dbReference>
<gene>
    <name evidence="2" type="ORF">SLS59_004073</name>
</gene>